<dbReference type="Pfam" id="PF00005">
    <property type="entry name" value="ABC_tran"/>
    <property type="match status" value="1"/>
</dbReference>
<dbReference type="InterPro" id="IPR003439">
    <property type="entry name" value="ABC_transporter-like_ATP-bd"/>
</dbReference>
<dbReference type="Proteomes" id="UP000815698">
    <property type="component" value="Chromosome"/>
</dbReference>
<keyword evidence="1" id="KW-0813">Transport</keyword>
<organism evidence="5 6">
    <name type="scientific">Dermabacter jinjuensis</name>
    <dbReference type="NCBI Taxonomy" id="1667168"/>
    <lineage>
        <taxon>Bacteria</taxon>
        <taxon>Bacillati</taxon>
        <taxon>Actinomycetota</taxon>
        <taxon>Actinomycetes</taxon>
        <taxon>Micrococcales</taxon>
        <taxon>Dermabacteraceae</taxon>
        <taxon>Dermabacter</taxon>
    </lineage>
</organism>
<dbReference type="Gene3D" id="3.40.50.300">
    <property type="entry name" value="P-loop containing nucleotide triphosphate hydrolases"/>
    <property type="match status" value="1"/>
</dbReference>
<dbReference type="InterPro" id="IPR027417">
    <property type="entry name" value="P-loop_NTPase"/>
</dbReference>
<proteinExistence type="predicted"/>
<dbReference type="PROSITE" id="PS50893">
    <property type="entry name" value="ABC_TRANSPORTER_2"/>
    <property type="match status" value="1"/>
</dbReference>
<accession>A0ABM6PK46</accession>
<evidence type="ECO:0000256" key="3">
    <source>
        <dbReference type="ARBA" id="ARBA00022840"/>
    </source>
</evidence>
<gene>
    <name evidence="5" type="ORF">COP05_00100</name>
</gene>
<evidence type="ECO:0000256" key="1">
    <source>
        <dbReference type="ARBA" id="ARBA00022448"/>
    </source>
</evidence>
<protein>
    <submittedName>
        <fullName evidence="5">ABC transporter ATP-binding protein</fullName>
    </submittedName>
</protein>
<evidence type="ECO:0000313" key="6">
    <source>
        <dbReference type="Proteomes" id="UP000815698"/>
    </source>
</evidence>
<dbReference type="SUPFAM" id="SSF52540">
    <property type="entry name" value="P-loop containing nucleoside triphosphate hydrolases"/>
    <property type="match status" value="1"/>
</dbReference>
<dbReference type="CDD" id="cd03255">
    <property type="entry name" value="ABC_MJ0796_LolCDE_FtsE"/>
    <property type="match status" value="1"/>
</dbReference>
<evidence type="ECO:0000256" key="2">
    <source>
        <dbReference type="ARBA" id="ARBA00022741"/>
    </source>
</evidence>
<dbReference type="PANTHER" id="PTHR24220">
    <property type="entry name" value="IMPORT ATP-BINDING PROTEIN"/>
    <property type="match status" value="1"/>
</dbReference>
<dbReference type="InterPro" id="IPR017911">
    <property type="entry name" value="MacB-like_ATP-bd"/>
</dbReference>
<dbReference type="InterPro" id="IPR003593">
    <property type="entry name" value="AAA+_ATPase"/>
</dbReference>
<dbReference type="GO" id="GO:0005524">
    <property type="term" value="F:ATP binding"/>
    <property type="evidence" value="ECO:0007669"/>
    <property type="project" value="UniProtKB-KW"/>
</dbReference>
<dbReference type="InterPro" id="IPR015854">
    <property type="entry name" value="ABC_transpr_LolD-like"/>
</dbReference>
<reference evidence="5 6" key="1">
    <citation type="journal article" date="2016" name="Int. J. Syst. Evol. Microbiol.">
        <title>Dermabacter jinjuensis sp. nov., a novel species of the genus Dermabacter isolated from a clinical specimen.</title>
        <authorList>
            <person name="Park Y.K."/>
            <person name="Lee K.M."/>
            <person name="Lee W.K."/>
            <person name="Cho M.J."/>
            <person name="Lee H.S."/>
            <person name="Cho Y.G."/>
            <person name="Lee Y.C."/>
            <person name="Lee W.K."/>
            <person name="Seong W.K."/>
            <person name="Hwang K.J."/>
        </authorList>
    </citation>
    <scope>NUCLEOTIDE SEQUENCE [LARGE SCALE GENOMIC DNA]</scope>
    <source>
        <strain evidence="5 6">32T</strain>
    </source>
</reference>
<keyword evidence="3 5" id="KW-0067">ATP-binding</keyword>
<dbReference type="EMBL" id="CP023482">
    <property type="protein sequence ID" value="ATH95680.1"/>
    <property type="molecule type" value="Genomic_DNA"/>
</dbReference>
<feature type="domain" description="ABC transporter" evidence="4">
    <location>
        <begin position="1"/>
        <end position="236"/>
    </location>
</feature>
<dbReference type="SMART" id="SM00382">
    <property type="entry name" value="AAA"/>
    <property type="match status" value="1"/>
</dbReference>
<evidence type="ECO:0000313" key="5">
    <source>
        <dbReference type="EMBL" id="ATH95680.1"/>
    </source>
</evidence>
<sequence>MLSASGIIKDYSQRVLHGIDLDVAAGEFVVIMGPSGSGKTTLLHMLSGMDRPTAGTVTLGGRELTGLGERELADVRLRHIGFVFQEPHLLQSLDLRDNIVLPGLLAGERPRGEIVARAEELMTDIGIASIADHLPGQASGGQLQRAGICRALINGASVVFGDEPTGALNQAMSQQILDVLSRLNDAGTTLILVTHDPQVAARASRLVMLVDGRLTDDLKLGAYSAREHEERMSRVREVMAARGI</sequence>
<dbReference type="RefSeq" id="WP_096882289.1">
    <property type="nucleotide sequence ID" value="NZ_CP023482.1"/>
</dbReference>
<keyword evidence="2" id="KW-0547">Nucleotide-binding</keyword>
<keyword evidence="6" id="KW-1185">Reference proteome</keyword>
<name>A0ABM6PK46_9MICO</name>
<evidence type="ECO:0000259" key="4">
    <source>
        <dbReference type="PROSITE" id="PS50893"/>
    </source>
</evidence>